<dbReference type="Pfam" id="PF03795">
    <property type="entry name" value="YCII"/>
    <property type="match status" value="1"/>
</dbReference>
<evidence type="ECO:0000313" key="3">
    <source>
        <dbReference type="EMBL" id="AXV08181.1"/>
    </source>
</evidence>
<feature type="domain" description="YCII-related" evidence="2">
    <location>
        <begin position="15"/>
        <end position="112"/>
    </location>
</feature>
<comment type="similarity">
    <text evidence="1">Belongs to the YciI family.</text>
</comment>
<protein>
    <recommendedName>
        <fullName evidence="2">YCII-related domain-containing protein</fullName>
    </recommendedName>
</protein>
<dbReference type="PANTHER" id="PTHR35174">
    <property type="entry name" value="BLL7171 PROTEIN-RELATED"/>
    <property type="match status" value="1"/>
</dbReference>
<dbReference type="KEGG" id="euz:DVS28_a3508"/>
<keyword evidence="4" id="KW-1185">Reference proteome</keyword>
<gene>
    <name evidence="3" type="ORF">DVS28_a3508</name>
</gene>
<accession>A0A346Y134</accession>
<reference evidence="3 4" key="1">
    <citation type="submission" date="2018-09" db="EMBL/GenBank/DDBJ databases">
        <title>Complete genome sequence of Euzebya sp. DY32-46 isolated from seawater of Pacific Ocean.</title>
        <authorList>
            <person name="Xu L."/>
            <person name="Wu Y.-H."/>
            <person name="Xu X.-W."/>
        </authorList>
    </citation>
    <scope>NUCLEOTIDE SEQUENCE [LARGE SCALE GENOMIC DNA]</scope>
    <source>
        <strain evidence="3 4">DY32-46</strain>
    </source>
</reference>
<dbReference type="Gene3D" id="3.30.70.1060">
    <property type="entry name" value="Dimeric alpha+beta barrel"/>
    <property type="match status" value="1"/>
</dbReference>
<dbReference type="EMBL" id="CP031165">
    <property type="protein sequence ID" value="AXV08181.1"/>
    <property type="molecule type" value="Genomic_DNA"/>
</dbReference>
<dbReference type="InterPro" id="IPR011008">
    <property type="entry name" value="Dimeric_a/b-barrel"/>
</dbReference>
<sequence length="119" mass="13121">MPQQYLFAVHHVEGEAPPSAEEMEQMFTDVGAFNERVMDEGRWVFGGGLEPRETATVVRAADGDHVITDGPFIEAREYIGGFWVLTAEDLDEALALAKDAATACRGPVEVRPFQPEPEE</sequence>
<organism evidence="3 4">
    <name type="scientific">Euzebya pacifica</name>
    <dbReference type="NCBI Taxonomy" id="1608957"/>
    <lineage>
        <taxon>Bacteria</taxon>
        <taxon>Bacillati</taxon>
        <taxon>Actinomycetota</taxon>
        <taxon>Nitriliruptoria</taxon>
        <taxon>Euzebyales</taxon>
    </lineage>
</organism>
<dbReference type="PANTHER" id="PTHR35174:SF3">
    <property type="entry name" value="BLL7171 PROTEIN"/>
    <property type="match status" value="1"/>
</dbReference>
<evidence type="ECO:0000313" key="4">
    <source>
        <dbReference type="Proteomes" id="UP000264006"/>
    </source>
</evidence>
<proteinExistence type="inferred from homology"/>
<dbReference type="SUPFAM" id="SSF54909">
    <property type="entry name" value="Dimeric alpha+beta barrel"/>
    <property type="match status" value="1"/>
</dbReference>
<dbReference type="Proteomes" id="UP000264006">
    <property type="component" value="Chromosome"/>
</dbReference>
<name>A0A346Y134_9ACTN</name>
<dbReference type="OrthoDB" id="668782at2"/>
<evidence type="ECO:0000256" key="1">
    <source>
        <dbReference type="ARBA" id="ARBA00007689"/>
    </source>
</evidence>
<dbReference type="AlphaFoldDB" id="A0A346Y134"/>
<dbReference type="InterPro" id="IPR005545">
    <property type="entry name" value="YCII"/>
</dbReference>
<evidence type="ECO:0000259" key="2">
    <source>
        <dbReference type="Pfam" id="PF03795"/>
    </source>
</evidence>
<dbReference type="RefSeq" id="WP_114592558.1">
    <property type="nucleotide sequence ID" value="NZ_CP031165.1"/>
</dbReference>